<keyword evidence="3" id="KW-1185">Reference proteome</keyword>
<dbReference type="WBParaSite" id="SSLN_0000472601-mRNA-1">
    <property type="protein sequence ID" value="SSLN_0000472601-mRNA-1"/>
    <property type="gene ID" value="SSLN_0000472601"/>
</dbReference>
<dbReference type="EMBL" id="UYSU01032915">
    <property type="protein sequence ID" value="VDL90956.1"/>
    <property type="molecule type" value="Genomic_DNA"/>
</dbReference>
<reference evidence="2 3" key="2">
    <citation type="submission" date="2018-11" db="EMBL/GenBank/DDBJ databases">
        <authorList>
            <consortium name="Pathogen Informatics"/>
        </authorList>
    </citation>
    <scope>NUCLEOTIDE SEQUENCE [LARGE SCALE GENOMIC DNA]</scope>
    <source>
        <strain evidence="2 3">NST_G2</strain>
    </source>
</reference>
<dbReference type="PANTHER" id="PTHR21301:SF10">
    <property type="entry name" value="REVERSE TRANSCRIPTASE DOMAIN-CONTAINING PROTEIN"/>
    <property type="match status" value="1"/>
</dbReference>
<accession>A0A183SK23</accession>
<evidence type="ECO:0000313" key="3">
    <source>
        <dbReference type="Proteomes" id="UP000275846"/>
    </source>
</evidence>
<evidence type="ECO:0000313" key="4">
    <source>
        <dbReference type="WBParaSite" id="SSLN_0000472601-mRNA-1"/>
    </source>
</evidence>
<name>A0A183SK23_SCHSO</name>
<dbReference type="PANTHER" id="PTHR21301">
    <property type="entry name" value="REVERSE TRANSCRIPTASE"/>
    <property type="match status" value="1"/>
</dbReference>
<dbReference type="OrthoDB" id="6244546at2759"/>
<evidence type="ECO:0000256" key="1">
    <source>
        <dbReference type="SAM" id="MobiDB-lite"/>
    </source>
</evidence>
<sequence length="321" mass="36813">MTEKTEFHSICPVLGTENQRPNVEKSGRYKLLTSKNDQAEVVPSNTNAKDHNSGDKLKLLFRDRHGTKSLSEQKVNDWLYKNRSFYDSVPKDLTEIPDAIWAPQEGTKPAEPAAADLTGNNTGFINEGANDSSQPFLYEEKVMKKTKKRRPNAHHSTDTVRRALITAMTFDKMSKPEGSRLKPRRSTSTKRVQSIPLGGKQGKRHRSSSNRPQTRSLVFQHHRSKFWVRYVDDNFIVIERDQVFTSKERLISVFLDIKFTMEAEENNQLDCLNVLVYRNDCGGLQTKMLRKATDTMLVLKFNNNHPISHKRSCCLQIDIFA</sequence>
<protein>
    <submittedName>
        <fullName evidence="4">ULP_PROTEASE domain-containing protein</fullName>
    </submittedName>
</protein>
<proteinExistence type="predicted"/>
<organism evidence="4">
    <name type="scientific">Schistocephalus solidus</name>
    <name type="common">Tapeworm</name>
    <dbReference type="NCBI Taxonomy" id="70667"/>
    <lineage>
        <taxon>Eukaryota</taxon>
        <taxon>Metazoa</taxon>
        <taxon>Spiralia</taxon>
        <taxon>Lophotrochozoa</taxon>
        <taxon>Platyhelminthes</taxon>
        <taxon>Cestoda</taxon>
        <taxon>Eucestoda</taxon>
        <taxon>Diphyllobothriidea</taxon>
        <taxon>Diphyllobothriidae</taxon>
        <taxon>Schistocephalus</taxon>
    </lineage>
</organism>
<dbReference type="AlphaFoldDB" id="A0A183SK23"/>
<feature type="region of interest" description="Disordered" evidence="1">
    <location>
        <begin position="172"/>
        <end position="215"/>
    </location>
</feature>
<gene>
    <name evidence="2" type="ORF">SSLN_LOCUS4571</name>
</gene>
<dbReference type="Proteomes" id="UP000275846">
    <property type="component" value="Unassembled WGS sequence"/>
</dbReference>
<evidence type="ECO:0000313" key="2">
    <source>
        <dbReference type="EMBL" id="VDL90956.1"/>
    </source>
</evidence>
<reference evidence="4" key="1">
    <citation type="submission" date="2016-06" db="UniProtKB">
        <authorList>
            <consortium name="WormBaseParasite"/>
        </authorList>
    </citation>
    <scope>IDENTIFICATION</scope>
</reference>